<reference evidence="1 2" key="1">
    <citation type="journal article" date="2020" name="Harmful Algae">
        <title>Molecular and morphological characterization of a novel dihydroanatoxin-a producing Microcoleus species (cyanobacteria) from the Russian River, California, USA.</title>
        <authorList>
            <person name="Conklin K.Y."/>
            <person name="Stancheva R."/>
            <person name="Otten T.G."/>
            <person name="Fadness R."/>
            <person name="Boyer G.L."/>
            <person name="Read B."/>
            <person name="Zhang X."/>
            <person name="Sheath R.G."/>
        </authorList>
    </citation>
    <scope>NUCLEOTIDE SEQUENCE [LARGE SCALE GENOMIC DNA]</scope>
    <source>
        <strain evidence="1 2">PTRS2</strain>
    </source>
</reference>
<gene>
    <name evidence="1" type="ORF">WMG39_04290</name>
</gene>
<dbReference type="InterPro" id="IPR038607">
    <property type="entry name" value="PhoD-like_sf"/>
</dbReference>
<proteinExistence type="predicted"/>
<evidence type="ECO:0000313" key="1">
    <source>
        <dbReference type="EMBL" id="MEK0184065.1"/>
    </source>
</evidence>
<comment type="caution">
    <text evidence="1">The sequence shown here is derived from an EMBL/GenBank/DDBJ whole genome shotgun (WGS) entry which is preliminary data.</text>
</comment>
<dbReference type="InterPro" id="IPR029052">
    <property type="entry name" value="Metallo-depent_PP-like"/>
</dbReference>
<name>A0ABU8YI58_9CYAN</name>
<dbReference type="RefSeq" id="WP_340541240.1">
    <property type="nucleotide sequence ID" value="NZ_JBBLXS010000032.1"/>
</dbReference>
<accession>A0ABU8YI58</accession>
<dbReference type="Gene3D" id="3.60.21.70">
    <property type="entry name" value="PhoD-like phosphatase"/>
    <property type="match status" value="1"/>
</dbReference>
<dbReference type="Proteomes" id="UP001384579">
    <property type="component" value="Unassembled WGS sequence"/>
</dbReference>
<dbReference type="EMBL" id="JBBLXS010000032">
    <property type="protein sequence ID" value="MEK0184065.1"/>
    <property type="molecule type" value="Genomic_DNA"/>
</dbReference>
<protein>
    <submittedName>
        <fullName evidence="1">PhoD-like phosphatase</fullName>
    </submittedName>
</protein>
<organism evidence="1 2">
    <name type="scientific">Microcoleus anatoxicus PTRS2</name>
    <dbReference type="NCBI Taxonomy" id="2705321"/>
    <lineage>
        <taxon>Bacteria</taxon>
        <taxon>Bacillati</taxon>
        <taxon>Cyanobacteriota</taxon>
        <taxon>Cyanophyceae</taxon>
        <taxon>Oscillatoriophycideae</taxon>
        <taxon>Oscillatoriales</taxon>
        <taxon>Microcoleaceae</taxon>
        <taxon>Microcoleus</taxon>
        <taxon>Microcoleus anatoxicus</taxon>
    </lineage>
</organism>
<evidence type="ECO:0000313" key="2">
    <source>
        <dbReference type="Proteomes" id="UP001384579"/>
    </source>
</evidence>
<dbReference type="PANTHER" id="PTHR37031:SF2">
    <property type="entry name" value="PHOD-LIKE PHOSPHATASE METALLOPHOSPHATASE DOMAIN-CONTAINING PROTEIN"/>
    <property type="match status" value="1"/>
</dbReference>
<dbReference type="PANTHER" id="PTHR37031">
    <property type="entry name" value="METALLOPHOSPHATASE BINDING DOMAIN PROTEIN"/>
    <property type="match status" value="1"/>
</dbReference>
<keyword evidence="2" id="KW-1185">Reference proteome</keyword>
<dbReference type="SUPFAM" id="SSF56300">
    <property type="entry name" value="Metallo-dependent phosphatases"/>
    <property type="match status" value="1"/>
</dbReference>
<sequence length="874" mass="99171">MSWTSLSNRIHHLPLILAGPILRRTESQAVTVWLALKAPRQVELQVYSTEGGTGEKIDRPLLQGTASTVPLGQYLHVVAVTAKPIDSNCLTSGQIYAYNIEFAGCESSAVPGVENETENLLSCLWPTAEDLSYLGLGTIGYFDHQLPTFALPPQDLNYLRIVHGSCRKPHGGGRDALPILDSSIEQFAGMANSRPHQLFLTGDQIYGDDVADPMLWALTDAGDALLGWKENLPLTNVQIQDNLCTSIPKNREKRNKIRDRVTVSTDSQFQQQREVEYKYKQPVDLKPGTRTDIARDFGGFTAMLVNKPDNAKNHLFGLGEYCAMYLLVWSPVLWCKRFPKGQDICDNAKQAKVWDREAFELESFAGNLWRVRRAIANIPTYTICDDHDVSDDWYLNREWCHRVLGKPLGRRVVQNALLAYAVFQGWGNTPQQFDAGKVGEKLLTTAAKWSDSAGSDDLAWEKVGKYLGIPAVDIETNLPKFKLDEDVLILDRDDEVLDWHFTIRSFKHEVIVLDTRTWRGYPTESAIDPPMLLTHKGFEEQIQQPLKETELLNKTGEFEIEATLVVLPTNLVGLWIIDAVQKWDVEHGKVFNSDAGDAWNFHELAFVKLLAEFFKRRGRVIVLTGDIHYAAAVRLSYWSDCHFGDCRSNISNIESLSRVDVDLETAKAQRTQREEKEDVLGLDGGKDRASFQYSVLAQLTASALINEEWKTHLIHTKIKSLFPEPSHECLGWNEPLELVKISRINRKKSVAAAVRNRQSLPDWGYRIDWMKRQKARVFLQPESGIVSSRFGQNQQLSLVQRLWQIVSLLWRNRWLQEGDEIVGYSNIAIVSFQWPADGDGEKAVIQNVYWRPVWAPDSVVYSQYFVSLETNQDD</sequence>